<sequence length="44" mass="4712">MHGGRGRKKRADCIGKRGRREGGSGAIFCGRGGRGRLKKTKKAV</sequence>
<keyword evidence="3" id="KW-1185">Reference proteome</keyword>
<dbReference type="EMBL" id="AFAY01000005">
    <property type="protein sequence ID" value="EGF11991.1"/>
    <property type="molecule type" value="Genomic_DNA"/>
</dbReference>
<dbReference type="HOGENOM" id="CLU_3219000_0_0_4"/>
<reference evidence="2 3" key="1">
    <citation type="submission" date="2011-02" db="EMBL/GenBank/DDBJ databases">
        <authorList>
            <person name="Muzny D."/>
            <person name="Qin X."/>
            <person name="Deng J."/>
            <person name="Jiang H."/>
            <person name="Liu Y."/>
            <person name="Qu J."/>
            <person name="Song X.-Z."/>
            <person name="Zhang L."/>
            <person name="Thornton R."/>
            <person name="Coyle M."/>
            <person name="Francisco L."/>
            <person name="Jackson L."/>
            <person name="Javaid M."/>
            <person name="Korchina V."/>
            <person name="Kovar C."/>
            <person name="Mata R."/>
            <person name="Mathew T."/>
            <person name="Ngo R."/>
            <person name="Nguyen L."/>
            <person name="Nguyen N."/>
            <person name="Okwuonu G."/>
            <person name="Ongeri F."/>
            <person name="Pham C."/>
            <person name="Simmons D."/>
            <person name="Wilczek-Boney K."/>
            <person name="Hale W."/>
            <person name="Jakkamsetti A."/>
            <person name="Pham P."/>
            <person name="Ruth R."/>
            <person name="San Lucas F."/>
            <person name="Warren J."/>
            <person name="Zhang J."/>
            <person name="Zhao Z."/>
            <person name="Zhou C."/>
            <person name="Zhu D."/>
            <person name="Lee S."/>
            <person name="Bess C."/>
            <person name="Blankenburg K."/>
            <person name="Forbes L."/>
            <person name="Fu Q."/>
            <person name="Gubbala S."/>
            <person name="Hirani K."/>
            <person name="Jayaseelan J.C."/>
            <person name="Lara F."/>
            <person name="Munidasa M."/>
            <person name="Palculict T."/>
            <person name="Patil S."/>
            <person name="Pu L.-L."/>
            <person name="Saada N."/>
            <person name="Tang L."/>
            <person name="Weissenberger G."/>
            <person name="Zhu Y."/>
            <person name="Hemphill L."/>
            <person name="Shang Y."/>
            <person name="Youmans B."/>
            <person name="Ayvaz T."/>
            <person name="Ross M."/>
            <person name="Santibanez J."/>
            <person name="Aqrawi P."/>
            <person name="Gross S."/>
            <person name="Joshi V."/>
            <person name="Fowler G."/>
            <person name="Nazareth L."/>
            <person name="Reid J."/>
            <person name="Worley K."/>
            <person name="Petrosino J."/>
            <person name="Highlander S."/>
            <person name="Gibbs R."/>
        </authorList>
    </citation>
    <scope>NUCLEOTIDE SEQUENCE [LARGE SCALE GENOMIC DNA]</scope>
    <source>
        <strain evidence="2 3">ATCC BAA-1200</strain>
    </source>
</reference>
<evidence type="ECO:0000313" key="3">
    <source>
        <dbReference type="Proteomes" id="UP000004105"/>
    </source>
</evidence>
<protein>
    <submittedName>
        <fullName evidence="2">Uncharacterized protein</fullName>
    </submittedName>
</protein>
<gene>
    <name evidence="2" type="ORF">HMPREF9123_0310</name>
</gene>
<proteinExistence type="predicted"/>
<name>F2B9A7_9NEIS</name>
<feature type="region of interest" description="Disordered" evidence="1">
    <location>
        <begin position="1"/>
        <end position="27"/>
    </location>
</feature>
<feature type="compositionally biased region" description="Basic residues" evidence="1">
    <location>
        <begin position="1"/>
        <end position="10"/>
    </location>
</feature>
<dbReference type="Proteomes" id="UP000004105">
    <property type="component" value="Unassembled WGS sequence"/>
</dbReference>
<accession>F2B9A7</accession>
<dbReference type="AlphaFoldDB" id="F2B9A7"/>
<organism evidence="2 3">
    <name type="scientific">Neisseria bacilliformis ATCC BAA-1200</name>
    <dbReference type="NCBI Taxonomy" id="888742"/>
    <lineage>
        <taxon>Bacteria</taxon>
        <taxon>Pseudomonadati</taxon>
        <taxon>Pseudomonadota</taxon>
        <taxon>Betaproteobacteria</taxon>
        <taxon>Neisseriales</taxon>
        <taxon>Neisseriaceae</taxon>
        <taxon>Neisseria</taxon>
    </lineage>
</organism>
<evidence type="ECO:0000313" key="2">
    <source>
        <dbReference type="EMBL" id="EGF11991.1"/>
    </source>
</evidence>
<comment type="caution">
    <text evidence="2">The sequence shown here is derived from an EMBL/GenBank/DDBJ whole genome shotgun (WGS) entry which is preliminary data.</text>
</comment>
<evidence type="ECO:0000256" key="1">
    <source>
        <dbReference type="SAM" id="MobiDB-lite"/>
    </source>
</evidence>